<keyword evidence="2" id="KW-1185">Reference proteome</keyword>
<dbReference type="GO" id="GO:0006397">
    <property type="term" value="P:mRNA processing"/>
    <property type="evidence" value="ECO:0007669"/>
    <property type="project" value="InterPro"/>
</dbReference>
<accession>A0AAV5HJG2</accession>
<dbReference type="EMBL" id="BPVZ01000001">
    <property type="protein sequence ID" value="GKU86491.1"/>
    <property type="molecule type" value="Genomic_DNA"/>
</dbReference>
<evidence type="ECO:0000313" key="2">
    <source>
        <dbReference type="Proteomes" id="UP001054252"/>
    </source>
</evidence>
<proteinExistence type="predicted"/>
<name>A0AAV5HJG2_9ROSI</name>
<sequence length="132" mass="15530">MLEMPPVQDIYQAPHSCFYCHNTMVTRRLIRCKKYPSMELRGLFQYLVNQLKKGQGIELVLLQELIQQMANVQFTEDLTKEQLDAMAGSETLQYQAISFGVTRNNKVICQNFDFRPCIVQFMLQIIRCPFYH</sequence>
<protein>
    <submittedName>
        <fullName evidence="1">Uncharacterized protein</fullName>
    </submittedName>
</protein>
<gene>
    <name evidence="1" type="ORF">SLEP1_g1008</name>
</gene>
<organism evidence="1 2">
    <name type="scientific">Rubroshorea leprosula</name>
    <dbReference type="NCBI Taxonomy" id="152421"/>
    <lineage>
        <taxon>Eukaryota</taxon>
        <taxon>Viridiplantae</taxon>
        <taxon>Streptophyta</taxon>
        <taxon>Embryophyta</taxon>
        <taxon>Tracheophyta</taxon>
        <taxon>Spermatophyta</taxon>
        <taxon>Magnoliopsida</taxon>
        <taxon>eudicotyledons</taxon>
        <taxon>Gunneridae</taxon>
        <taxon>Pentapetalae</taxon>
        <taxon>rosids</taxon>
        <taxon>malvids</taxon>
        <taxon>Malvales</taxon>
        <taxon>Dipterocarpaceae</taxon>
        <taxon>Rubroshorea</taxon>
    </lineage>
</organism>
<reference evidence="1 2" key="1">
    <citation type="journal article" date="2021" name="Commun. Biol.">
        <title>The genome of Shorea leprosula (Dipterocarpaceae) highlights the ecological relevance of drought in aseasonal tropical rainforests.</title>
        <authorList>
            <person name="Ng K.K.S."/>
            <person name="Kobayashi M.J."/>
            <person name="Fawcett J.A."/>
            <person name="Hatakeyama M."/>
            <person name="Paape T."/>
            <person name="Ng C.H."/>
            <person name="Ang C.C."/>
            <person name="Tnah L.H."/>
            <person name="Lee C.T."/>
            <person name="Nishiyama T."/>
            <person name="Sese J."/>
            <person name="O'Brien M.J."/>
            <person name="Copetti D."/>
            <person name="Mohd Noor M.I."/>
            <person name="Ong R.C."/>
            <person name="Putra M."/>
            <person name="Sireger I.Z."/>
            <person name="Indrioko S."/>
            <person name="Kosugi Y."/>
            <person name="Izuno A."/>
            <person name="Isagi Y."/>
            <person name="Lee S.L."/>
            <person name="Shimizu K.K."/>
        </authorList>
    </citation>
    <scope>NUCLEOTIDE SEQUENCE [LARGE SCALE GENOMIC DNA]</scope>
    <source>
        <strain evidence="1">214</strain>
    </source>
</reference>
<dbReference type="InterPro" id="IPR040007">
    <property type="entry name" value="Tho2"/>
</dbReference>
<comment type="caution">
    <text evidence="1">The sequence shown here is derived from an EMBL/GenBank/DDBJ whole genome shotgun (WGS) entry which is preliminary data.</text>
</comment>
<dbReference type="GO" id="GO:0000445">
    <property type="term" value="C:THO complex part of transcription export complex"/>
    <property type="evidence" value="ECO:0007669"/>
    <property type="project" value="TreeGrafter"/>
</dbReference>
<evidence type="ECO:0000313" key="1">
    <source>
        <dbReference type="EMBL" id="GKU86491.1"/>
    </source>
</evidence>
<dbReference type="PANTHER" id="PTHR21597">
    <property type="entry name" value="THO2 PROTEIN"/>
    <property type="match status" value="1"/>
</dbReference>
<dbReference type="GO" id="GO:0003729">
    <property type="term" value="F:mRNA binding"/>
    <property type="evidence" value="ECO:0007669"/>
    <property type="project" value="TreeGrafter"/>
</dbReference>
<dbReference type="Proteomes" id="UP001054252">
    <property type="component" value="Unassembled WGS sequence"/>
</dbReference>
<dbReference type="AlphaFoldDB" id="A0AAV5HJG2"/>
<dbReference type="GO" id="GO:0006406">
    <property type="term" value="P:mRNA export from nucleus"/>
    <property type="evidence" value="ECO:0007669"/>
    <property type="project" value="InterPro"/>
</dbReference>
<dbReference type="PANTHER" id="PTHR21597:SF0">
    <property type="entry name" value="THO COMPLEX SUBUNIT 2"/>
    <property type="match status" value="1"/>
</dbReference>